<organism evidence="2 3">
    <name type="scientific">Stephania yunnanensis</name>
    <dbReference type="NCBI Taxonomy" id="152371"/>
    <lineage>
        <taxon>Eukaryota</taxon>
        <taxon>Viridiplantae</taxon>
        <taxon>Streptophyta</taxon>
        <taxon>Embryophyta</taxon>
        <taxon>Tracheophyta</taxon>
        <taxon>Spermatophyta</taxon>
        <taxon>Magnoliopsida</taxon>
        <taxon>Ranunculales</taxon>
        <taxon>Menispermaceae</taxon>
        <taxon>Menispermoideae</taxon>
        <taxon>Cissampelideae</taxon>
        <taxon>Stephania</taxon>
    </lineage>
</organism>
<dbReference type="AlphaFoldDB" id="A0AAP0Q6U2"/>
<comment type="caution">
    <text evidence="2">The sequence shown here is derived from an EMBL/GenBank/DDBJ whole genome shotgun (WGS) entry which is preliminary data.</text>
</comment>
<accession>A0AAP0Q6U2</accession>
<proteinExistence type="predicted"/>
<feature type="region of interest" description="Disordered" evidence="1">
    <location>
        <begin position="83"/>
        <end position="117"/>
    </location>
</feature>
<evidence type="ECO:0000313" key="2">
    <source>
        <dbReference type="EMBL" id="KAK9169675.1"/>
    </source>
</evidence>
<evidence type="ECO:0000313" key="3">
    <source>
        <dbReference type="Proteomes" id="UP001420932"/>
    </source>
</evidence>
<name>A0AAP0Q6U2_9MAGN</name>
<sequence>MPSNVEHPLNPASTLSYLLGIWNLESNHMRSHKYTFVPMACLFDIFVMKKYGERDSWYKLRTIPAESLAAMTSSWKVVGFSDNGKVLPHGDRPSLLQYDSENGMPEEGQEEKQEGKGRKLLICSNDAHCTRKIKA</sequence>
<dbReference type="Proteomes" id="UP001420932">
    <property type="component" value="Unassembled WGS sequence"/>
</dbReference>
<gene>
    <name evidence="2" type="ORF">Syun_001815</name>
</gene>
<dbReference type="EMBL" id="JBBNAF010000001">
    <property type="protein sequence ID" value="KAK9169675.1"/>
    <property type="molecule type" value="Genomic_DNA"/>
</dbReference>
<keyword evidence="3" id="KW-1185">Reference proteome</keyword>
<evidence type="ECO:0000256" key="1">
    <source>
        <dbReference type="SAM" id="MobiDB-lite"/>
    </source>
</evidence>
<reference evidence="2 3" key="1">
    <citation type="submission" date="2024-01" db="EMBL/GenBank/DDBJ databases">
        <title>Genome assemblies of Stephania.</title>
        <authorList>
            <person name="Yang L."/>
        </authorList>
    </citation>
    <scope>NUCLEOTIDE SEQUENCE [LARGE SCALE GENOMIC DNA]</scope>
    <source>
        <strain evidence="2">YNDBR</strain>
        <tissue evidence="2">Leaf</tissue>
    </source>
</reference>
<protein>
    <submittedName>
        <fullName evidence="2">Uncharacterized protein</fullName>
    </submittedName>
</protein>